<evidence type="ECO:0000313" key="2">
    <source>
        <dbReference type="Proteomes" id="UP001165960"/>
    </source>
</evidence>
<dbReference type="EMBL" id="QTSX02005834">
    <property type="protein sequence ID" value="KAJ9057026.1"/>
    <property type="molecule type" value="Genomic_DNA"/>
</dbReference>
<keyword evidence="2" id="KW-1185">Reference proteome</keyword>
<accession>A0ACC2S405</accession>
<sequence>MHNTTQRPIAVMMADQYYQNMKCPLTTPKSVFSLNKKNSSDYIIDHSGPVISPLIKPRHIRSQAPSLNQDYTPPPLKRHEREANPSPKEQPAESDTPATPETQITAKLYDETFEEGTHAPPTSPKLPTPPPTVCNSRWNPKHPNPFTALEEQLDFDNPAMTEDNPRYNMVTVETAPESPANQKNTTNGIELDLEIHNDFPSATMNL</sequence>
<protein>
    <submittedName>
        <fullName evidence="1">Uncharacterized protein</fullName>
    </submittedName>
</protein>
<gene>
    <name evidence="1" type="ORF">DSO57_1026432</name>
</gene>
<organism evidence="1 2">
    <name type="scientific">Entomophthora muscae</name>
    <dbReference type="NCBI Taxonomy" id="34485"/>
    <lineage>
        <taxon>Eukaryota</taxon>
        <taxon>Fungi</taxon>
        <taxon>Fungi incertae sedis</taxon>
        <taxon>Zoopagomycota</taxon>
        <taxon>Entomophthoromycotina</taxon>
        <taxon>Entomophthoromycetes</taxon>
        <taxon>Entomophthorales</taxon>
        <taxon>Entomophthoraceae</taxon>
        <taxon>Entomophthora</taxon>
    </lineage>
</organism>
<reference evidence="1" key="1">
    <citation type="submission" date="2022-04" db="EMBL/GenBank/DDBJ databases">
        <title>Genome of the entomopathogenic fungus Entomophthora muscae.</title>
        <authorList>
            <person name="Elya C."/>
            <person name="Lovett B.R."/>
            <person name="Lee E."/>
            <person name="Macias A.M."/>
            <person name="Hajek A.E."/>
            <person name="De Bivort B.L."/>
            <person name="Kasson M.T."/>
            <person name="De Fine Licht H.H."/>
            <person name="Stajich J.E."/>
        </authorList>
    </citation>
    <scope>NUCLEOTIDE SEQUENCE</scope>
    <source>
        <strain evidence="1">Berkeley</strain>
    </source>
</reference>
<name>A0ACC2S405_9FUNG</name>
<evidence type="ECO:0000313" key="1">
    <source>
        <dbReference type="EMBL" id="KAJ9057026.1"/>
    </source>
</evidence>
<proteinExistence type="predicted"/>
<comment type="caution">
    <text evidence="1">The sequence shown here is derived from an EMBL/GenBank/DDBJ whole genome shotgun (WGS) entry which is preliminary data.</text>
</comment>
<dbReference type="Proteomes" id="UP001165960">
    <property type="component" value="Unassembled WGS sequence"/>
</dbReference>